<feature type="domain" description="HAT C-terminal dimerisation" evidence="1">
    <location>
        <begin position="365"/>
        <end position="438"/>
    </location>
</feature>
<dbReference type="AlphaFoldDB" id="A0AAN7Q2U6"/>
<proteinExistence type="predicted"/>
<evidence type="ECO:0000313" key="3">
    <source>
        <dbReference type="Proteomes" id="UP001353858"/>
    </source>
</evidence>
<accession>A0AAN7Q2U6</accession>
<dbReference type="PANTHER" id="PTHR45749">
    <property type="match status" value="1"/>
</dbReference>
<evidence type="ECO:0000259" key="1">
    <source>
        <dbReference type="Pfam" id="PF05699"/>
    </source>
</evidence>
<gene>
    <name evidence="2" type="ORF">RN001_009921</name>
</gene>
<dbReference type="GO" id="GO:0046983">
    <property type="term" value="F:protein dimerization activity"/>
    <property type="evidence" value="ECO:0007669"/>
    <property type="project" value="InterPro"/>
</dbReference>
<organism evidence="2 3">
    <name type="scientific">Aquatica leii</name>
    <dbReference type="NCBI Taxonomy" id="1421715"/>
    <lineage>
        <taxon>Eukaryota</taxon>
        <taxon>Metazoa</taxon>
        <taxon>Ecdysozoa</taxon>
        <taxon>Arthropoda</taxon>
        <taxon>Hexapoda</taxon>
        <taxon>Insecta</taxon>
        <taxon>Pterygota</taxon>
        <taxon>Neoptera</taxon>
        <taxon>Endopterygota</taxon>
        <taxon>Coleoptera</taxon>
        <taxon>Polyphaga</taxon>
        <taxon>Elateriformia</taxon>
        <taxon>Elateroidea</taxon>
        <taxon>Lampyridae</taxon>
        <taxon>Luciolinae</taxon>
        <taxon>Aquatica</taxon>
    </lineage>
</organism>
<dbReference type="Pfam" id="PF05699">
    <property type="entry name" value="Dimer_Tnp_hAT"/>
    <property type="match status" value="1"/>
</dbReference>
<dbReference type="PANTHER" id="PTHR45749:SF21">
    <property type="entry name" value="DUF4371 DOMAIN-CONTAINING PROTEIN"/>
    <property type="match status" value="1"/>
</dbReference>
<dbReference type="InterPro" id="IPR012337">
    <property type="entry name" value="RNaseH-like_sf"/>
</dbReference>
<dbReference type="InterPro" id="IPR008906">
    <property type="entry name" value="HATC_C_dom"/>
</dbReference>
<dbReference type="EMBL" id="JARPUR010000004">
    <property type="protein sequence ID" value="KAK4877415.1"/>
    <property type="molecule type" value="Genomic_DNA"/>
</dbReference>
<protein>
    <recommendedName>
        <fullName evidence="1">HAT C-terminal dimerisation domain-containing protein</fullName>
    </recommendedName>
</protein>
<evidence type="ECO:0000313" key="2">
    <source>
        <dbReference type="EMBL" id="KAK4877415.1"/>
    </source>
</evidence>
<keyword evidence="3" id="KW-1185">Reference proteome</keyword>
<comment type="caution">
    <text evidence="2">The sequence shown here is derived from an EMBL/GenBank/DDBJ whole genome shotgun (WGS) entry which is preliminary data.</text>
</comment>
<dbReference type="SUPFAM" id="SSF53098">
    <property type="entry name" value="Ribonuclease H-like"/>
    <property type="match status" value="1"/>
</dbReference>
<name>A0AAN7Q2U6_9COLE</name>
<sequence length="462" mass="52501">MLFCKVGEVSLTATKKIIKHLNTGKRVQVMESFIGFLETEGKKVEDISKMILDKIESVGLDIQINKKKYDNAAVMSGIHSGVQIRIKAINPNAQYVACSNHTLYLVGVHAASVAVNSVTFLGTMDKVFNYFSSSTHRWKVLTDITGQGVKRFIETRWSARYEAIAIMKSHYNEIIEVLQSLSQNIKENAVTRSDAGLLLPALQSLPFLAFLGLCNRVLCEINDTQLYFQTKGLNVHYCAMKINALQLFLVDNHLGIDIAPRRIRKTKKMTGEEVADAGLSYDIKLRQMYESVDRITQEIKTRFHQLHELHVKYSFLTPTNLLNPEYKCEFKEEPSDVDMKEFEIERERLRNFIAVADAKDKDNVMKGSFELLEFIQQCNYGISVPNIVIMLRIFLTIVICIAACERSSSKLKLIKNYLRSTMSSTRLSNLAILSIEQSITKEINFDDVINNFAAIKDRKGTL</sequence>
<dbReference type="Proteomes" id="UP001353858">
    <property type="component" value="Unassembled WGS sequence"/>
</dbReference>
<reference evidence="3" key="1">
    <citation type="submission" date="2023-01" db="EMBL/GenBank/DDBJ databases">
        <title>Key to firefly adult light organ development and bioluminescence: homeobox transcription factors regulate luciferase expression and transportation to peroxisome.</title>
        <authorList>
            <person name="Fu X."/>
        </authorList>
    </citation>
    <scope>NUCLEOTIDE SEQUENCE [LARGE SCALE GENOMIC DNA]</scope>
</reference>